<proteinExistence type="predicted"/>
<name>A0ACC0LW37_RHOML</name>
<dbReference type="EMBL" id="CM046398">
    <property type="protein sequence ID" value="KAI8532554.1"/>
    <property type="molecule type" value="Genomic_DNA"/>
</dbReference>
<keyword evidence="2" id="KW-1185">Reference proteome</keyword>
<protein>
    <submittedName>
        <fullName evidence="1">Uncharacterized protein</fullName>
    </submittedName>
</protein>
<evidence type="ECO:0000313" key="1">
    <source>
        <dbReference type="EMBL" id="KAI8532554.1"/>
    </source>
</evidence>
<comment type="caution">
    <text evidence="1">The sequence shown here is derived from an EMBL/GenBank/DDBJ whole genome shotgun (WGS) entry which is preliminary data.</text>
</comment>
<sequence length="384" mass="42812">MDQEICHLELRVLPVRVALKKALSPLLKVSTTFATAICKPDGISLQAFPGEQNDEFPLLSAVLRIDPASVDYFRCSPSITANFELGVLDFILSFAPDEGNINVTANYVDDEVNFASGDSGEDFFGTRYLSCVSNEHPREIDDSVFEYAVVVGIASEDFRRVIWHFRDLSPFVEAFVTDEDVTFRFGPEEIVLKPEDGNCVIGGINGYHRVQVRLSLHNPDSLLEALELSTSVWMLKPRDWPDLLSCPVRRLADEGITVTADYQRMEVAFSLGRFVGKTTSLGTDIPNNIMEIDDSEFVYAVVVGIASEDFRRIIRHFRHLSPFVEAFATDEEVTFIFGPEEIVLKTENGNCVIGGTNGYHRVKIRLSLLNPDSLLEASELSSSV</sequence>
<reference evidence="1" key="1">
    <citation type="submission" date="2022-02" db="EMBL/GenBank/DDBJ databases">
        <title>Plant Genome Project.</title>
        <authorList>
            <person name="Zhang R.-G."/>
        </authorList>
    </citation>
    <scope>NUCLEOTIDE SEQUENCE</scope>
    <source>
        <strain evidence="1">AT1</strain>
    </source>
</reference>
<dbReference type="Proteomes" id="UP001062846">
    <property type="component" value="Chromosome 11"/>
</dbReference>
<accession>A0ACC0LW37</accession>
<gene>
    <name evidence="1" type="ORF">RHMOL_Rhmol11G0222700</name>
</gene>
<organism evidence="1 2">
    <name type="scientific">Rhododendron molle</name>
    <name type="common">Chinese azalea</name>
    <name type="synonym">Azalea mollis</name>
    <dbReference type="NCBI Taxonomy" id="49168"/>
    <lineage>
        <taxon>Eukaryota</taxon>
        <taxon>Viridiplantae</taxon>
        <taxon>Streptophyta</taxon>
        <taxon>Embryophyta</taxon>
        <taxon>Tracheophyta</taxon>
        <taxon>Spermatophyta</taxon>
        <taxon>Magnoliopsida</taxon>
        <taxon>eudicotyledons</taxon>
        <taxon>Gunneridae</taxon>
        <taxon>Pentapetalae</taxon>
        <taxon>asterids</taxon>
        <taxon>Ericales</taxon>
        <taxon>Ericaceae</taxon>
        <taxon>Ericoideae</taxon>
        <taxon>Rhodoreae</taxon>
        <taxon>Rhododendron</taxon>
    </lineage>
</organism>
<evidence type="ECO:0000313" key="2">
    <source>
        <dbReference type="Proteomes" id="UP001062846"/>
    </source>
</evidence>